<dbReference type="PANTHER" id="PTHR11010:SF104">
    <property type="entry name" value="SERINE PROTEASE PCP-1-RELATED"/>
    <property type="match status" value="1"/>
</dbReference>
<dbReference type="Proteomes" id="UP000054495">
    <property type="component" value="Unassembled WGS sequence"/>
</dbReference>
<evidence type="ECO:0000256" key="1">
    <source>
        <dbReference type="ARBA" id="ARBA00011079"/>
    </source>
</evidence>
<evidence type="ECO:0000256" key="3">
    <source>
        <dbReference type="ARBA" id="ARBA00022729"/>
    </source>
</evidence>
<protein>
    <recommendedName>
        <fullName evidence="9">Serine carboxypeptidase S28</fullName>
    </recommendedName>
</protein>
<name>A0A0D6LMZ9_9BILA</name>
<keyword evidence="6" id="KW-0325">Glycoprotein</keyword>
<evidence type="ECO:0000256" key="5">
    <source>
        <dbReference type="ARBA" id="ARBA00022825"/>
    </source>
</evidence>
<dbReference type="GO" id="GO:0006508">
    <property type="term" value="P:proteolysis"/>
    <property type="evidence" value="ECO:0007669"/>
    <property type="project" value="UniProtKB-KW"/>
</dbReference>
<sequence length="234" mass="25618">MGVSYPQDAPVISFGGSYGGMLSAWFRMKYPHLVAGAWASSAPLLNFKGGGVDPGAFYAIMTKAFISAGCNRFIVSNSWNAILNLSSTASGRDFLNKEFRIDPKSQINKMDDGRLLNEYFNGSAHVVVLPCNSREALEDMAMANYPYPARHLNSLPEWPVKVACGYMNAAGTNFSDKELATMMYKAANVYLNNSGTLQYNCIDSSVCGDLETSGSDQLGWPWQIITVCHTQQVF</sequence>
<dbReference type="Gene3D" id="3.40.50.1820">
    <property type="entry name" value="alpha/beta hydrolase"/>
    <property type="match status" value="1"/>
</dbReference>
<keyword evidence="5" id="KW-0720">Serine protease</keyword>
<evidence type="ECO:0008006" key="9">
    <source>
        <dbReference type="Google" id="ProtNLM"/>
    </source>
</evidence>
<dbReference type="GO" id="GO:0008239">
    <property type="term" value="F:dipeptidyl-peptidase activity"/>
    <property type="evidence" value="ECO:0007669"/>
    <property type="project" value="TreeGrafter"/>
</dbReference>
<keyword evidence="2" id="KW-0645">Protease</keyword>
<evidence type="ECO:0000256" key="4">
    <source>
        <dbReference type="ARBA" id="ARBA00022801"/>
    </source>
</evidence>
<keyword evidence="8" id="KW-1185">Reference proteome</keyword>
<gene>
    <name evidence="7" type="ORF">ANCCEY_08345</name>
</gene>
<keyword evidence="4" id="KW-0378">Hydrolase</keyword>
<dbReference type="EMBL" id="KE125037">
    <property type="protein sequence ID" value="EPB72568.1"/>
    <property type="molecule type" value="Genomic_DNA"/>
</dbReference>
<evidence type="ECO:0000256" key="2">
    <source>
        <dbReference type="ARBA" id="ARBA00022670"/>
    </source>
</evidence>
<evidence type="ECO:0000256" key="6">
    <source>
        <dbReference type="ARBA" id="ARBA00023180"/>
    </source>
</evidence>
<accession>A0A0D6LMZ9</accession>
<dbReference type="FunFam" id="1.20.120.980:FF:000007">
    <property type="entry name" value="Predicted protein"/>
    <property type="match status" value="1"/>
</dbReference>
<dbReference type="InterPro" id="IPR008758">
    <property type="entry name" value="Peptidase_S28"/>
</dbReference>
<dbReference type="Pfam" id="PF05577">
    <property type="entry name" value="Peptidase_S28"/>
    <property type="match status" value="1"/>
</dbReference>
<dbReference type="GO" id="GO:0070008">
    <property type="term" value="F:serine-type exopeptidase activity"/>
    <property type="evidence" value="ECO:0007669"/>
    <property type="project" value="InterPro"/>
</dbReference>
<organism evidence="7 8">
    <name type="scientific">Ancylostoma ceylanicum</name>
    <dbReference type="NCBI Taxonomy" id="53326"/>
    <lineage>
        <taxon>Eukaryota</taxon>
        <taxon>Metazoa</taxon>
        <taxon>Ecdysozoa</taxon>
        <taxon>Nematoda</taxon>
        <taxon>Chromadorea</taxon>
        <taxon>Rhabditida</taxon>
        <taxon>Rhabditina</taxon>
        <taxon>Rhabditomorpha</taxon>
        <taxon>Strongyloidea</taxon>
        <taxon>Ancylostomatidae</taxon>
        <taxon>Ancylostomatinae</taxon>
        <taxon>Ancylostoma</taxon>
    </lineage>
</organism>
<comment type="similarity">
    <text evidence="1">Belongs to the peptidase S28 family.</text>
</comment>
<dbReference type="AlphaFoldDB" id="A0A0D6LMZ9"/>
<dbReference type="PANTHER" id="PTHR11010">
    <property type="entry name" value="PROTEASE S28 PRO-X CARBOXYPEPTIDASE-RELATED"/>
    <property type="match status" value="1"/>
</dbReference>
<reference evidence="7 8" key="1">
    <citation type="submission" date="2013-05" db="EMBL/GenBank/DDBJ databases">
        <title>Draft genome of the parasitic nematode Anyclostoma ceylanicum.</title>
        <authorList>
            <person name="Mitreva M."/>
        </authorList>
    </citation>
    <scope>NUCLEOTIDE SEQUENCE [LARGE SCALE GENOMIC DNA]</scope>
</reference>
<dbReference type="InterPro" id="IPR029058">
    <property type="entry name" value="AB_hydrolase_fold"/>
</dbReference>
<dbReference type="InterPro" id="IPR042269">
    <property type="entry name" value="Ser_carbopepase_S28_SKS"/>
</dbReference>
<keyword evidence="3" id="KW-0732">Signal</keyword>
<evidence type="ECO:0000313" key="8">
    <source>
        <dbReference type="Proteomes" id="UP000054495"/>
    </source>
</evidence>
<proteinExistence type="inferred from homology"/>
<dbReference type="Gene3D" id="1.20.120.980">
    <property type="entry name" value="Serine carboxypeptidase S28, SKS domain"/>
    <property type="match status" value="1"/>
</dbReference>
<dbReference type="SUPFAM" id="SSF53474">
    <property type="entry name" value="alpha/beta-Hydrolases"/>
    <property type="match status" value="2"/>
</dbReference>
<evidence type="ECO:0000313" key="7">
    <source>
        <dbReference type="EMBL" id="EPB72568.1"/>
    </source>
</evidence>